<reference evidence="1 2" key="1">
    <citation type="submission" date="2020-08" db="EMBL/GenBank/DDBJ databases">
        <title>Sequencing the genomes of 1000 actinobacteria strains.</title>
        <authorList>
            <person name="Klenk H.-P."/>
        </authorList>
    </citation>
    <scope>NUCLEOTIDE SEQUENCE [LARGE SCALE GENOMIC DNA]</scope>
    <source>
        <strain evidence="1 2">DSM 45362</strain>
    </source>
</reference>
<protein>
    <submittedName>
        <fullName evidence="1">Uncharacterized protein</fullName>
    </submittedName>
</protein>
<keyword evidence="2" id="KW-1185">Reference proteome</keyword>
<evidence type="ECO:0000313" key="2">
    <source>
        <dbReference type="Proteomes" id="UP000587527"/>
    </source>
</evidence>
<accession>A0A841C2X6</accession>
<comment type="caution">
    <text evidence="1">The sequence shown here is derived from an EMBL/GenBank/DDBJ whole genome shotgun (WGS) entry which is preliminary data.</text>
</comment>
<dbReference type="EMBL" id="JACHMN010000003">
    <property type="protein sequence ID" value="MBB5874118.1"/>
    <property type="molecule type" value="Genomic_DNA"/>
</dbReference>
<gene>
    <name evidence="1" type="ORF">F4553_007552</name>
</gene>
<sequence length="52" mass="5154">MPGLPTRGGDGGSSHVCASVVGAGPERGAYILPIHITKVIEPGGYAPEPARG</sequence>
<dbReference type="RefSeq" id="WP_184845972.1">
    <property type="nucleotide sequence ID" value="NZ_JACHMN010000003.1"/>
</dbReference>
<proteinExistence type="predicted"/>
<organism evidence="1 2">
    <name type="scientific">Allocatelliglobosispora scoriae</name>
    <dbReference type="NCBI Taxonomy" id="643052"/>
    <lineage>
        <taxon>Bacteria</taxon>
        <taxon>Bacillati</taxon>
        <taxon>Actinomycetota</taxon>
        <taxon>Actinomycetes</taxon>
        <taxon>Micromonosporales</taxon>
        <taxon>Micromonosporaceae</taxon>
        <taxon>Allocatelliglobosispora</taxon>
    </lineage>
</organism>
<dbReference type="Proteomes" id="UP000587527">
    <property type="component" value="Unassembled WGS sequence"/>
</dbReference>
<evidence type="ECO:0000313" key="1">
    <source>
        <dbReference type="EMBL" id="MBB5874118.1"/>
    </source>
</evidence>
<dbReference type="AlphaFoldDB" id="A0A841C2X6"/>
<name>A0A841C2X6_9ACTN</name>